<reference evidence="2 3" key="2">
    <citation type="journal article" date="2012" name="PLoS Pathog.">
        <title>Diverse lifestyles and strategies of plant pathogenesis encoded in the genomes of eighteen Dothideomycetes fungi.</title>
        <authorList>
            <person name="Ohm R.A."/>
            <person name="Feau N."/>
            <person name="Henrissat B."/>
            <person name="Schoch C.L."/>
            <person name="Horwitz B.A."/>
            <person name="Barry K.W."/>
            <person name="Condon B.J."/>
            <person name="Copeland A.C."/>
            <person name="Dhillon B."/>
            <person name="Glaser F."/>
            <person name="Hesse C.N."/>
            <person name="Kosti I."/>
            <person name="LaButti K."/>
            <person name="Lindquist E.A."/>
            <person name="Lucas S."/>
            <person name="Salamov A.A."/>
            <person name="Bradshaw R.E."/>
            <person name="Ciuffetti L."/>
            <person name="Hamelin R.C."/>
            <person name="Kema G.H.J."/>
            <person name="Lawrence C."/>
            <person name="Scott J.A."/>
            <person name="Spatafora J.W."/>
            <person name="Turgeon B.G."/>
            <person name="de Wit P.J.G.M."/>
            <person name="Zhong S."/>
            <person name="Goodwin S.B."/>
            <person name="Grigoriev I.V."/>
        </authorList>
    </citation>
    <scope>NUCLEOTIDE SEQUENCE [LARGE SCALE GENOMIC DNA]</scope>
    <source>
        <strain evidence="3">NZE10 / CBS 128990</strain>
    </source>
</reference>
<dbReference type="AlphaFoldDB" id="M2WI26"/>
<feature type="region of interest" description="Disordered" evidence="1">
    <location>
        <begin position="36"/>
        <end position="71"/>
    </location>
</feature>
<evidence type="ECO:0000313" key="2">
    <source>
        <dbReference type="EMBL" id="EME38663.1"/>
    </source>
</evidence>
<proteinExistence type="predicted"/>
<dbReference type="EMBL" id="KB446546">
    <property type="protein sequence ID" value="EME38663.1"/>
    <property type="molecule type" value="Genomic_DNA"/>
</dbReference>
<feature type="compositionally biased region" description="Low complexity" evidence="1">
    <location>
        <begin position="48"/>
        <end position="60"/>
    </location>
</feature>
<gene>
    <name evidence="2" type="ORF">DOTSEDRAFT_48186</name>
</gene>
<dbReference type="HOGENOM" id="CLU_2739992_0_0_1"/>
<feature type="compositionally biased region" description="Basic and acidic residues" evidence="1">
    <location>
        <begin position="61"/>
        <end position="71"/>
    </location>
</feature>
<evidence type="ECO:0000313" key="3">
    <source>
        <dbReference type="Proteomes" id="UP000016933"/>
    </source>
</evidence>
<feature type="compositionally biased region" description="Polar residues" evidence="1">
    <location>
        <begin position="37"/>
        <end position="47"/>
    </location>
</feature>
<reference evidence="3" key="1">
    <citation type="journal article" date="2012" name="PLoS Genet.">
        <title>The genomes of the fungal plant pathogens Cladosporium fulvum and Dothistroma septosporum reveal adaptation to different hosts and lifestyles but also signatures of common ancestry.</title>
        <authorList>
            <person name="de Wit P.J.G.M."/>
            <person name="van der Burgt A."/>
            <person name="Oekmen B."/>
            <person name="Stergiopoulos I."/>
            <person name="Abd-Elsalam K.A."/>
            <person name="Aerts A.L."/>
            <person name="Bahkali A.H."/>
            <person name="Beenen H.G."/>
            <person name="Chettri P."/>
            <person name="Cox M.P."/>
            <person name="Datema E."/>
            <person name="de Vries R.P."/>
            <person name="Dhillon B."/>
            <person name="Ganley A.R."/>
            <person name="Griffiths S.A."/>
            <person name="Guo Y."/>
            <person name="Hamelin R.C."/>
            <person name="Henrissat B."/>
            <person name="Kabir M.S."/>
            <person name="Jashni M.K."/>
            <person name="Kema G."/>
            <person name="Klaubauf S."/>
            <person name="Lapidus A."/>
            <person name="Levasseur A."/>
            <person name="Lindquist E."/>
            <person name="Mehrabi R."/>
            <person name="Ohm R.A."/>
            <person name="Owen T.J."/>
            <person name="Salamov A."/>
            <person name="Schwelm A."/>
            <person name="Schijlen E."/>
            <person name="Sun H."/>
            <person name="van den Burg H.A."/>
            <person name="van Ham R.C.H.J."/>
            <person name="Zhang S."/>
            <person name="Goodwin S.B."/>
            <person name="Grigoriev I.V."/>
            <person name="Collemare J."/>
            <person name="Bradshaw R.E."/>
        </authorList>
    </citation>
    <scope>NUCLEOTIDE SEQUENCE [LARGE SCALE GENOMIC DNA]</scope>
    <source>
        <strain evidence="3">NZE10 / CBS 128990</strain>
    </source>
</reference>
<organism evidence="2 3">
    <name type="scientific">Dothistroma septosporum (strain NZE10 / CBS 128990)</name>
    <name type="common">Red band needle blight fungus</name>
    <name type="synonym">Mycosphaerella pini</name>
    <dbReference type="NCBI Taxonomy" id="675120"/>
    <lineage>
        <taxon>Eukaryota</taxon>
        <taxon>Fungi</taxon>
        <taxon>Dikarya</taxon>
        <taxon>Ascomycota</taxon>
        <taxon>Pezizomycotina</taxon>
        <taxon>Dothideomycetes</taxon>
        <taxon>Dothideomycetidae</taxon>
        <taxon>Mycosphaerellales</taxon>
        <taxon>Mycosphaerellaceae</taxon>
        <taxon>Dothistroma</taxon>
    </lineage>
</organism>
<name>M2WI26_DOTSN</name>
<evidence type="ECO:0000256" key="1">
    <source>
        <dbReference type="SAM" id="MobiDB-lite"/>
    </source>
</evidence>
<keyword evidence="3" id="KW-1185">Reference proteome</keyword>
<sequence>MSAPVLDTYNALEAYYRKIERQAAQEQAAAYLLQDPRSYQNVSSGAVDSSRINHSSSRGSGRNDRANHRPT</sequence>
<accession>M2WI26</accession>
<protein>
    <submittedName>
        <fullName evidence="2">Uncharacterized protein</fullName>
    </submittedName>
</protein>
<dbReference type="Proteomes" id="UP000016933">
    <property type="component" value="Unassembled WGS sequence"/>
</dbReference>